<dbReference type="Gene3D" id="2.40.70.10">
    <property type="entry name" value="Acid Proteases"/>
    <property type="match status" value="2"/>
</dbReference>
<dbReference type="OrthoDB" id="2747330at2759"/>
<dbReference type="InterPro" id="IPR021109">
    <property type="entry name" value="Peptidase_aspartic_dom_sf"/>
</dbReference>
<dbReference type="GO" id="GO:0005576">
    <property type="term" value="C:extracellular region"/>
    <property type="evidence" value="ECO:0007669"/>
    <property type="project" value="TreeGrafter"/>
</dbReference>
<evidence type="ECO:0000313" key="9">
    <source>
        <dbReference type="Proteomes" id="UP000015106"/>
    </source>
</evidence>
<comment type="similarity">
    <text evidence="1">Belongs to the peptidase A1 family.</text>
</comment>
<dbReference type="PANTHER" id="PTHR47967:SF17">
    <property type="entry name" value="EUKARYOTIC ASPARTYL PROTEASE FAMILY PROTEIN, EXPRESSED"/>
    <property type="match status" value="1"/>
</dbReference>
<dbReference type="EnsemblPlants" id="TuG1812G0500000829.01.T01">
    <property type="protein sequence ID" value="TuG1812G0500000829.01.T01.cds253630"/>
    <property type="gene ID" value="TuG1812G0500000829.01"/>
</dbReference>
<keyword evidence="4" id="KW-0378">Hydrolase</keyword>
<sequence>MARTLVLLLVLLCSSASLVTSSTSAGAGLRMKLTHVDDKAGYTTEERVRRAVALSRERLASMQQQRGAVGDVSAPVHLATRQYIAEYLIGDPPQRADALIDTGSNLIWTQCATTCLKACAKQDLPYYNLSSSASFAPVSCADSAKLCAANGVHLCGLDGSCTFIASYGAGSVIGSLGTEAFTFQSGAARLAFGCVSLTQIAKGALNGASGLIGLGRGRLSLVSQTGATKFSYCLTPYLRNHGASSHLFVGASASLSGAGGAVTSIPFVKSPKEYPYSTFYYLPLTGISVGKTKLPIPSAAFELRRIAAGYWSGGVIIDTGSPVTALADAAYRALGEEVTRQLNRSLVQPPADTGLDLCVARDDVDKVVPALVFHFSGGADMAVPAGSYWGPVDKSTACMLIEEGGYESVIGNFQQQDLHLLYDIGKGEPSFQTADCSAL</sequence>
<dbReference type="Gramene" id="TuG1812G0500000829.01.T01">
    <property type="protein sequence ID" value="TuG1812G0500000829.01.T01.cds253630"/>
    <property type="gene ID" value="TuG1812G0500000829.01"/>
</dbReference>
<evidence type="ECO:0000256" key="1">
    <source>
        <dbReference type="ARBA" id="ARBA00007447"/>
    </source>
</evidence>
<dbReference type="AlphaFoldDB" id="A0A8R7UEW2"/>
<dbReference type="GeneID" id="125508003"/>
<dbReference type="FunFam" id="2.40.70.10:FF:000033">
    <property type="entry name" value="Aspartyl protease family protein"/>
    <property type="match status" value="1"/>
</dbReference>
<keyword evidence="3" id="KW-0064">Aspartyl protease</keyword>
<dbReference type="GO" id="GO:0004190">
    <property type="term" value="F:aspartic-type endopeptidase activity"/>
    <property type="evidence" value="ECO:0007669"/>
    <property type="project" value="UniProtKB-KW"/>
</dbReference>
<feature type="domain" description="Peptidase A1" evidence="7">
    <location>
        <begin position="83"/>
        <end position="432"/>
    </location>
</feature>
<dbReference type="GO" id="GO:0006508">
    <property type="term" value="P:proteolysis"/>
    <property type="evidence" value="ECO:0007669"/>
    <property type="project" value="UniProtKB-KW"/>
</dbReference>
<dbReference type="InterPro" id="IPR032861">
    <property type="entry name" value="TAXi_N"/>
</dbReference>
<proteinExistence type="inferred from homology"/>
<dbReference type="InterPro" id="IPR032799">
    <property type="entry name" value="TAXi_C"/>
</dbReference>
<evidence type="ECO:0000256" key="3">
    <source>
        <dbReference type="ARBA" id="ARBA00022750"/>
    </source>
</evidence>
<evidence type="ECO:0000259" key="7">
    <source>
        <dbReference type="PROSITE" id="PS51767"/>
    </source>
</evidence>
<evidence type="ECO:0000313" key="8">
    <source>
        <dbReference type="EnsemblPlants" id="TuG1812G0500000829.01.T01.cds253630"/>
    </source>
</evidence>
<feature type="chain" id="PRO_5035764383" description="Peptidase A1 domain-containing protein" evidence="6">
    <location>
        <begin position="22"/>
        <end position="439"/>
    </location>
</feature>
<evidence type="ECO:0000256" key="2">
    <source>
        <dbReference type="ARBA" id="ARBA00022670"/>
    </source>
</evidence>
<evidence type="ECO:0000256" key="6">
    <source>
        <dbReference type="SAM" id="SignalP"/>
    </source>
</evidence>
<dbReference type="PROSITE" id="PS51767">
    <property type="entry name" value="PEPTIDASE_A1"/>
    <property type="match status" value="1"/>
</dbReference>
<dbReference type="RefSeq" id="XP_048528504.1">
    <property type="nucleotide sequence ID" value="XM_048672547.1"/>
</dbReference>
<dbReference type="Pfam" id="PF14541">
    <property type="entry name" value="TAXi_C"/>
    <property type="match status" value="1"/>
</dbReference>
<keyword evidence="6" id="KW-0732">Signal</keyword>
<feature type="signal peptide" evidence="6">
    <location>
        <begin position="1"/>
        <end position="21"/>
    </location>
</feature>
<keyword evidence="9" id="KW-1185">Reference proteome</keyword>
<reference evidence="8" key="3">
    <citation type="submission" date="2022-06" db="UniProtKB">
        <authorList>
            <consortium name="EnsemblPlants"/>
        </authorList>
    </citation>
    <scope>IDENTIFICATION</scope>
</reference>
<name>A0A8R7UEW2_TRIUA</name>
<dbReference type="PANTHER" id="PTHR47967">
    <property type="entry name" value="OS07G0603500 PROTEIN-RELATED"/>
    <property type="match status" value="1"/>
</dbReference>
<organism evidence="8 9">
    <name type="scientific">Triticum urartu</name>
    <name type="common">Red wild einkorn</name>
    <name type="synonym">Crithodium urartu</name>
    <dbReference type="NCBI Taxonomy" id="4572"/>
    <lineage>
        <taxon>Eukaryota</taxon>
        <taxon>Viridiplantae</taxon>
        <taxon>Streptophyta</taxon>
        <taxon>Embryophyta</taxon>
        <taxon>Tracheophyta</taxon>
        <taxon>Spermatophyta</taxon>
        <taxon>Magnoliopsida</taxon>
        <taxon>Liliopsida</taxon>
        <taxon>Poales</taxon>
        <taxon>Poaceae</taxon>
        <taxon>BOP clade</taxon>
        <taxon>Pooideae</taxon>
        <taxon>Triticodae</taxon>
        <taxon>Triticeae</taxon>
        <taxon>Triticinae</taxon>
        <taxon>Triticum</taxon>
    </lineage>
</organism>
<reference evidence="9" key="1">
    <citation type="journal article" date="2013" name="Nature">
        <title>Draft genome of the wheat A-genome progenitor Triticum urartu.</title>
        <authorList>
            <person name="Ling H.Q."/>
            <person name="Zhao S."/>
            <person name="Liu D."/>
            <person name="Wang J."/>
            <person name="Sun H."/>
            <person name="Zhang C."/>
            <person name="Fan H."/>
            <person name="Li D."/>
            <person name="Dong L."/>
            <person name="Tao Y."/>
            <person name="Gao C."/>
            <person name="Wu H."/>
            <person name="Li Y."/>
            <person name="Cui Y."/>
            <person name="Guo X."/>
            <person name="Zheng S."/>
            <person name="Wang B."/>
            <person name="Yu K."/>
            <person name="Liang Q."/>
            <person name="Yang W."/>
            <person name="Lou X."/>
            <person name="Chen J."/>
            <person name="Feng M."/>
            <person name="Jian J."/>
            <person name="Zhang X."/>
            <person name="Luo G."/>
            <person name="Jiang Y."/>
            <person name="Liu J."/>
            <person name="Wang Z."/>
            <person name="Sha Y."/>
            <person name="Zhang B."/>
            <person name="Wu H."/>
            <person name="Tang D."/>
            <person name="Shen Q."/>
            <person name="Xue P."/>
            <person name="Zou S."/>
            <person name="Wang X."/>
            <person name="Liu X."/>
            <person name="Wang F."/>
            <person name="Yang Y."/>
            <person name="An X."/>
            <person name="Dong Z."/>
            <person name="Zhang K."/>
            <person name="Zhang X."/>
            <person name="Luo M.C."/>
            <person name="Dvorak J."/>
            <person name="Tong Y."/>
            <person name="Wang J."/>
            <person name="Yang H."/>
            <person name="Li Z."/>
            <person name="Wang D."/>
            <person name="Zhang A."/>
            <person name="Wang J."/>
        </authorList>
    </citation>
    <scope>NUCLEOTIDE SEQUENCE</scope>
    <source>
        <strain evidence="9">cv. G1812</strain>
    </source>
</reference>
<dbReference type="SUPFAM" id="SSF50630">
    <property type="entry name" value="Acid proteases"/>
    <property type="match status" value="1"/>
</dbReference>
<evidence type="ECO:0000256" key="4">
    <source>
        <dbReference type="ARBA" id="ARBA00022801"/>
    </source>
</evidence>
<evidence type="ECO:0000256" key="5">
    <source>
        <dbReference type="ARBA" id="ARBA00023180"/>
    </source>
</evidence>
<dbReference type="InterPro" id="IPR034161">
    <property type="entry name" value="Pepsin-like_plant"/>
</dbReference>
<dbReference type="KEGG" id="tua:125508003"/>
<dbReference type="FunFam" id="2.40.70.10:FF:000069">
    <property type="entry name" value="Eukaryotic aspartyl protease family protein"/>
    <property type="match status" value="1"/>
</dbReference>
<protein>
    <recommendedName>
        <fullName evidence="7">Peptidase A1 domain-containing protein</fullName>
    </recommendedName>
</protein>
<dbReference type="InterPro" id="IPR033121">
    <property type="entry name" value="PEPTIDASE_A1"/>
</dbReference>
<dbReference type="Pfam" id="PF14543">
    <property type="entry name" value="TAXi_N"/>
    <property type="match status" value="1"/>
</dbReference>
<dbReference type="InterPro" id="IPR051708">
    <property type="entry name" value="Plant_Aspart_Prot_A1"/>
</dbReference>
<accession>A0A8R7UEW2</accession>
<dbReference type="Proteomes" id="UP000015106">
    <property type="component" value="Chromosome 5"/>
</dbReference>
<keyword evidence="5" id="KW-0325">Glycoprotein</keyword>
<keyword evidence="2" id="KW-0645">Protease</keyword>
<reference evidence="8" key="2">
    <citation type="submission" date="2018-03" db="EMBL/GenBank/DDBJ databases">
        <title>The Triticum urartu genome reveals the dynamic nature of wheat genome evolution.</title>
        <authorList>
            <person name="Ling H."/>
            <person name="Ma B."/>
            <person name="Shi X."/>
            <person name="Liu H."/>
            <person name="Dong L."/>
            <person name="Sun H."/>
            <person name="Cao Y."/>
            <person name="Gao Q."/>
            <person name="Zheng S."/>
            <person name="Li Y."/>
            <person name="Yu Y."/>
            <person name="Du H."/>
            <person name="Qi M."/>
            <person name="Li Y."/>
            <person name="Yu H."/>
            <person name="Cui Y."/>
            <person name="Wang N."/>
            <person name="Chen C."/>
            <person name="Wu H."/>
            <person name="Zhao Y."/>
            <person name="Zhang J."/>
            <person name="Li Y."/>
            <person name="Zhou W."/>
            <person name="Zhang B."/>
            <person name="Hu W."/>
            <person name="Eijk M."/>
            <person name="Tang J."/>
            <person name="Witsenboer H."/>
            <person name="Zhao S."/>
            <person name="Li Z."/>
            <person name="Zhang A."/>
            <person name="Wang D."/>
            <person name="Liang C."/>
        </authorList>
    </citation>
    <scope>NUCLEOTIDE SEQUENCE [LARGE SCALE GENOMIC DNA]</scope>
    <source>
        <strain evidence="8">cv. G1812</strain>
    </source>
</reference>
<dbReference type="CDD" id="cd05476">
    <property type="entry name" value="pepsin_A_like_plant"/>
    <property type="match status" value="1"/>
</dbReference>
<gene>
    <name evidence="8" type="primary">LOC125508003</name>
</gene>